<dbReference type="EMBL" id="CM042052">
    <property type="protein sequence ID" value="KAI3719566.1"/>
    <property type="molecule type" value="Genomic_DNA"/>
</dbReference>
<organism evidence="1 2">
    <name type="scientific">Arctium lappa</name>
    <name type="common">Greater burdock</name>
    <name type="synonym">Lappa major</name>
    <dbReference type="NCBI Taxonomy" id="4217"/>
    <lineage>
        <taxon>Eukaryota</taxon>
        <taxon>Viridiplantae</taxon>
        <taxon>Streptophyta</taxon>
        <taxon>Embryophyta</taxon>
        <taxon>Tracheophyta</taxon>
        <taxon>Spermatophyta</taxon>
        <taxon>Magnoliopsida</taxon>
        <taxon>eudicotyledons</taxon>
        <taxon>Gunneridae</taxon>
        <taxon>Pentapetalae</taxon>
        <taxon>asterids</taxon>
        <taxon>campanulids</taxon>
        <taxon>Asterales</taxon>
        <taxon>Asteraceae</taxon>
        <taxon>Carduoideae</taxon>
        <taxon>Cardueae</taxon>
        <taxon>Arctiinae</taxon>
        <taxon>Arctium</taxon>
    </lineage>
</organism>
<protein>
    <submittedName>
        <fullName evidence="1">Uncharacterized protein</fullName>
    </submittedName>
</protein>
<evidence type="ECO:0000313" key="1">
    <source>
        <dbReference type="EMBL" id="KAI3719566.1"/>
    </source>
</evidence>
<name>A0ACB9BCQ2_ARCLA</name>
<dbReference type="Proteomes" id="UP001055879">
    <property type="component" value="Linkage Group LG06"/>
</dbReference>
<accession>A0ACB9BCQ2</accession>
<proteinExistence type="predicted"/>
<reference evidence="2" key="1">
    <citation type="journal article" date="2022" name="Mol. Ecol. Resour.">
        <title>The genomes of chicory, endive, great burdock and yacon provide insights into Asteraceae palaeo-polyploidization history and plant inulin production.</title>
        <authorList>
            <person name="Fan W."/>
            <person name="Wang S."/>
            <person name="Wang H."/>
            <person name="Wang A."/>
            <person name="Jiang F."/>
            <person name="Liu H."/>
            <person name="Zhao H."/>
            <person name="Xu D."/>
            <person name="Zhang Y."/>
        </authorList>
    </citation>
    <scope>NUCLEOTIDE SEQUENCE [LARGE SCALE GENOMIC DNA]</scope>
    <source>
        <strain evidence="2">cv. Niubang</strain>
    </source>
</reference>
<gene>
    <name evidence="1" type="ORF">L6452_20468</name>
</gene>
<evidence type="ECO:0000313" key="2">
    <source>
        <dbReference type="Proteomes" id="UP001055879"/>
    </source>
</evidence>
<reference evidence="1 2" key="2">
    <citation type="journal article" date="2022" name="Mol. Ecol. Resour.">
        <title>The genomes of chicory, endive, great burdock and yacon provide insights into Asteraceae paleo-polyploidization history and plant inulin production.</title>
        <authorList>
            <person name="Fan W."/>
            <person name="Wang S."/>
            <person name="Wang H."/>
            <person name="Wang A."/>
            <person name="Jiang F."/>
            <person name="Liu H."/>
            <person name="Zhao H."/>
            <person name="Xu D."/>
            <person name="Zhang Y."/>
        </authorList>
    </citation>
    <scope>NUCLEOTIDE SEQUENCE [LARGE SCALE GENOMIC DNA]</scope>
    <source>
        <strain evidence="2">cv. Niubang</strain>
    </source>
</reference>
<comment type="caution">
    <text evidence="1">The sequence shown here is derived from an EMBL/GenBank/DDBJ whole genome shotgun (WGS) entry which is preliminary data.</text>
</comment>
<keyword evidence="2" id="KW-1185">Reference proteome</keyword>
<sequence length="191" mass="21462">MTISLWFLMAMENLGLSAHSLQLVVLQLANPEIVALELTPDDLFFVIASDEVFEFISSQVVVDMVRFWRCSLYRCGLLLNVKQMFDEMLLWEVNVVDGMEMYKELFDDVGVRKMVNLTSSVISLGNPICICNLLPSATNRALDNKIHSKNESQGGDWQGEASTMEIGKHQIRVNVIAHGLHIDDEFPVSVG</sequence>